<dbReference type="GeneID" id="28832673"/>
<dbReference type="OrthoDB" id="3520307at2759"/>
<dbReference type="KEGG" id="psco:LY89DRAFT_78605"/>
<feature type="region of interest" description="Disordered" evidence="1">
    <location>
        <begin position="1"/>
        <end position="30"/>
    </location>
</feature>
<dbReference type="InParanoid" id="A0A194X904"/>
<dbReference type="AlphaFoldDB" id="A0A194X904"/>
<evidence type="ECO:0000313" key="2">
    <source>
        <dbReference type="EMBL" id="KUJ16267.1"/>
    </source>
</evidence>
<organism evidence="2 3">
    <name type="scientific">Mollisia scopiformis</name>
    <name type="common">Conifer needle endophyte fungus</name>
    <name type="synonym">Phialocephala scopiformis</name>
    <dbReference type="NCBI Taxonomy" id="149040"/>
    <lineage>
        <taxon>Eukaryota</taxon>
        <taxon>Fungi</taxon>
        <taxon>Dikarya</taxon>
        <taxon>Ascomycota</taxon>
        <taxon>Pezizomycotina</taxon>
        <taxon>Leotiomycetes</taxon>
        <taxon>Helotiales</taxon>
        <taxon>Mollisiaceae</taxon>
        <taxon>Mollisia</taxon>
    </lineage>
</organism>
<dbReference type="Proteomes" id="UP000070700">
    <property type="component" value="Unassembled WGS sequence"/>
</dbReference>
<dbReference type="EMBL" id="KQ947416">
    <property type="protein sequence ID" value="KUJ16267.1"/>
    <property type="molecule type" value="Genomic_DNA"/>
</dbReference>
<gene>
    <name evidence="2" type="ORF">LY89DRAFT_78605</name>
</gene>
<dbReference type="RefSeq" id="XP_018070622.1">
    <property type="nucleotide sequence ID" value="XM_018222947.1"/>
</dbReference>
<proteinExistence type="predicted"/>
<evidence type="ECO:0000256" key="1">
    <source>
        <dbReference type="SAM" id="MobiDB-lite"/>
    </source>
</evidence>
<keyword evidence="3" id="KW-1185">Reference proteome</keyword>
<name>A0A194X904_MOLSC</name>
<sequence>MPPRVEPSRRRVGRKIPKNRAGPLQQNDTSDAVRFSNIDAELATTSLDINAYGELNDVARRNHDQPATITASPFKWLKPASQLLLPQELQDRLGQNLNQKNMTNLTENDTAFRDLLKDVTSIREWWAKNREEWGFRRTELVTIQKSIDSLLVQVGGLENIEMTRHAAARKQYYLQVEVANSRLKWFEENEAYMKIVIAKFKDIQNSLSKTVEKSKAVYVMPTEDYFPDGFDYDKMLTSYQFTDGDVAWWENGLGLSSALRGMRKFLTNTGDDNASKSELRKASLAIVRQAIADVSLQWKVYGGDTPDAIDAKLVTERTSLNRDARRGRTSPTAAARAEATRKRIAKMEENKAAIQRIIDTNADYLAILRNTERRLVVELAILTWENRRTTGLLGVARKMERDLKDSPRVDLRFLVSRIPFVYHFYMTCRTHYLHQKSLDDLFTILRDDAFQRSDIDSITTMIIDHHAKFRPAYQATINKFRSTNWIWDNAEMRENMWYELEYEFEDMAQVVAEAEQLLTERTTALALVKPSEAKLRLVALGGPNVLNQPALSGGVRSGWTTITVARQRLAVTQLEVIGNYNMEAGEALRALFVSPDIAEYFRFTHWMKRQPFVDLVNSFLKTPVSDEIIAAFLVVCHDANDLFTINVLGRISYCDQGWELVHEAPVGGPIRGVRSIKPVGQDDLEKWLVKNKATMVTNNRDISARDLYNTMKAAFEGLTRDQFDDAMSFFNRIGRMYISPIDQPTGSSQVFRRIDNGWQIDRQTPYDPIFAPAPPYFAQLREILVGARATITTHQFRRNRVSETALFDLLEAILQLPGGAFGFGRVVVNRHRFHLFLRWCTRNESGFLNLNRSGIITGSAVV</sequence>
<accession>A0A194X904</accession>
<protein>
    <submittedName>
        <fullName evidence="2">Uncharacterized protein</fullName>
    </submittedName>
</protein>
<reference evidence="2 3" key="1">
    <citation type="submission" date="2015-10" db="EMBL/GenBank/DDBJ databases">
        <title>Full genome of DAOMC 229536 Phialocephala scopiformis, a fungal endophyte of spruce producing the potent anti-insectan compound rugulosin.</title>
        <authorList>
            <consortium name="DOE Joint Genome Institute"/>
            <person name="Walker A.K."/>
            <person name="Frasz S.L."/>
            <person name="Seifert K.A."/>
            <person name="Miller J.D."/>
            <person name="Mondo S.J."/>
            <person name="Labutti K."/>
            <person name="Lipzen A."/>
            <person name="Dockter R."/>
            <person name="Kennedy M."/>
            <person name="Grigoriev I.V."/>
            <person name="Spatafora J.W."/>
        </authorList>
    </citation>
    <scope>NUCLEOTIDE SEQUENCE [LARGE SCALE GENOMIC DNA]</scope>
    <source>
        <strain evidence="2 3">CBS 120377</strain>
    </source>
</reference>
<evidence type="ECO:0000313" key="3">
    <source>
        <dbReference type="Proteomes" id="UP000070700"/>
    </source>
</evidence>